<gene>
    <name evidence="1" type="ORF">WMSIL1_LOCUS14194</name>
</gene>
<accession>A0A564ZCI1</accession>
<evidence type="ECO:0000313" key="2">
    <source>
        <dbReference type="Proteomes" id="UP000321570"/>
    </source>
</evidence>
<dbReference type="EMBL" id="CABIJS010000706">
    <property type="protein sequence ID" value="VUZ56568.1"/>
    <property type="molecule type" value="Genomic_DNA"/>
</dbReference>
<protein>
    <submittedName>
        <fullName evidence="1">Uncharacterized protein</fullName>
    </submittedName>
</protein>
<dbReference type="Proteomes" id="UP000321570">
    <property type="component" value="Unassembled WGS sequence"/>
</dbReference>
<evidence type="ECO:0000313" key="1">
    <source>
        <dbReference type="EMBL" id="VUZ56568.1"/>
    </source>
</evidence>
<reference evidence="1 2" key="1">
    <citation type="submission" date="2019-07" db="EMBL/GenBank/DDBJ databases">
        <authorList>
            <person name="Jastrzebski P J."/>
            <person name="Paukszto L."/>
            <person name="Jastrzebski P J."/>
        </authorList>
    </citation>
    <scope>NUCLEOTIDE SEQUENCE [LARGE SCALE GENOMIC DNA]</scope>
    <source>
        <strain evidence="1 2">WMS-il1</strain>
    </source>
</reference>
<organism evidence="1 2">
    <name type="scientific">Hymenolepis diminuta</name>
    <name type="common">Rat tapeworm</name>
    <dbReference type="NCBI Taxonomy" id="6216"/>
    <lineage>
        <taxon>Eukaryota</taxon>
        <taxon>Metazoa</taxon>
        <taxon>Spiralia</taxon>
        <taxon>Lophotrochozoa</taxon>
        <taxon>Platyhelminthes</taxon>
        <taxon>Cestoda</taxon>
        <taxon>Eucestoda</taxon>
        <taxon>Cyclophyllidea</taxon>
        <taxon>Hymenolepididae</taxon>
        <taxon>Hymenolepis</taxon>
    </lineage>
</organism>
<dbReference type="AlphaFoldDB" id="A0A564ZCI1"/>
<name>A0A564ZCI1_HYMDI</name>
<proteinExistence type="predicted"/>
<sequence>MNPQRERARIIEFLKRPPIQRLFLTRIGQSGYFKLEILPNPGGYIELNVPESTSTRGSWIVLVGAAHLHLYRPAFRFRVENIIQGFMACMFVVTKRHEMEMPPYVIQFDPRFYLQLPFLMPSTPNFQIPFLSKAIKYVDNIELDFIF</sequence>
<keyword evidence="2" id="KW-1185">Reference proteome</keyword>